<dbReference type="Proteomes" id="UP000682877">
    <property type="component" value="Chromosome 6"/>
</dbReference>
<gene>
    <name evidence="4" type="ORF">AARE701A_LOCUS16971</name>
</gene>
<keyword evidence="5" id="KW-1185">Reference proteome</keyword>
<dbReference type="PANTHER" id="PTHR36776">
    <property type="entry name" value="EXPRESSED PROTEIN"/>
    <property type="match status" value="1"/>
</dbReference>
<dbReference type="PANTHER" id="PTHR36776:SF1">
    <property type="entry name" value="EXPRESSED PROTEIN"/>
    <property type="match status" value="1"/>
</dbReference>
<name>A0A8S2AQG1_ARAAE</name>
<reference evidence="4" key="1">
    <citation type="submission" date="2021-01" db="EMBL/GenBank/DDBJ databases">
        <authorList>
            <person name="Bezrukov I."/>
        </authorList>
    </citation>
    <scope>NUCLEOTIDE SEQUENCE</scope>
</reference>
<accession>A0A8S2AQG1</accession>
<evidence type="ECO:0000313" key="5">
    <source>
        <dbReference type="Proteomes" id="UP000682877"/>
    </source>
</evidence>
<organism evidence="4 5">
    <name type="scientific">Arabidopsis arenosa</name>
    <name type="common">Sand rock-cress</name>
    <name type="synonym">Cardaminopsis arenosa</name>
    <dbReference type="NCBI Taxonomy" id="38785"/>
    <lineage>
        <taxon>Eukaryota</taxon>
        <taxon>Viridiplantae</taxon>
        <taxon>Streptophyta</taxon>
        <taxon>Embryophyta</taxon>
        <taxon>Tracheophyta</taxon>
        <taxon>Spermatophyta</taxon>
        <taxon>Magnoliopsida</taxon>
        <taxon>eudicotyledons</taxon>
        <taxon>Gunneridae</taxon>
        <taxon>Pentapetalae</taxon>
        <taxon>rosids</taxon>
        <taxon>malvids</taxon>
        <taxon>Brassicales</taxon>
        <taxon>Brassicaceae</taxon>
        <taxon>Camelineae</taxon>
        <taxon>Arabidopsis</taxon>
    </lineage>
</organism>
<dbReference type="InterPro" id="IPR011684">
    <property type="entry name" value="NAB"/>
</dbReference>
<evidence type="ECO:0000313" key="4">
    <source>
        <dbReference type="EMBL" id="CAE6138926.1"/>
    </source>
</evidence>
<keyword evidence="1 2" id="KW-0175">Coiled coil</keyword>
<feature type="domain" description="NAB" evidence="3">
    <location>
        <begin position="5"/>
        <end position="90"/>
    </location>
</feature>
<dbReference type="GO" id="GO:0016020">
    <property type="term" value="C:membrane"/>
    <property type="evidence" value="ECO:0007669"/>
    <property type="project" value="UniProtKB-ARBA"/>
</dbReference>
<evidence type="ECO:0000259" key="3">
    <source>
        <dbReference type="PROSITE" id="PS51774"/>
    </source>
</evidence>
<dbReference type="PROSITE" id="PS51774">
    <property type="entry name" value="NAB"/>
    <property type="match status" value="1"/>
</dbReference>
<feature type="coiled-coil region" evidence="2">
    <location>
        <begin position="126"/>
        <end position="160"/>
    </location>
</feature>
<dbReference type="EMBL" id="LR999456">
    <property type="protein sequence ID" value="CAE6138926.1"/>
    <property type="molecule type" value="Genomic_DNA"/>
</dbReference>
<evidence type="ECO:0000256" key="2">
    <source>
        <dbReference type="SAM" id="Coils"/>
    </source>
</evidence>
<protein>
    <recommendedName>
        <fullName evidence="3">NAB domain-containing protein</fullName>
    </recommendedName>
</protein>
<dbReference type="AlphaFoldDB" id="A0A8S2AQG1"/>
<dbReference type="Pfam" id="PF07765">
    <property type="entry name" value="KIP1"/>
    <property type="match status" value="1"/>
</dbReference>
<sequence length="258" mass="29683">MNETSKWWWIGANHNTSNSSPWLNSTLTDLDAKTKEMLRVIDELDDEGDSFMKRAKIYFENMPKLIAMVEDLYRSHRSLAQKHDLLIKTSSLNSNSHNSSTCDELRSELCEETESDGEAVNEKDQIIEFGDDGETMKEELERLREENRVYKKMMGEKKQVVTLLLANLVRESEWLRVTLHKWLDDEYCPEPTNVKISKVAAKSYYSSLLKKETDMGEILLKMAQDLTSISYQESFHGAFTSANAAINLIVDRIETGLL</sequence>
<evidence type="ECO:0000256" key="1">
    <source>
        <dbReference type="ARBA" id="ARBA00023054"/>
    </source>
</evidence>
<dbReference type="GO" id="GO:0003779">
    <property type="term" value="F:actin binding"/>
    <property type="evidence" value="ECO:0007669"/>
    <property type="project" value="InterPro"/>
</dbReference>
<proteinExistence type="predicted"/>